<proteinExistence type="predicted"/>
<accession>A0A2T4GFQ0</accession>
<dbReference type="OrthoDB" id="4667671at2759"/>
<evidence type="ECO:0000313" key="1">
    <source>
        <dbReference type="EMBL" id="PTD02280.1"/>
    </source>
</evidence>
<name>A0A2T4GFQ0_FUSCU</name>
<dbReference type="OMA" id="YLWEARN"/>
<dbReference type="EMBL" id="CP064749">
    <property type="protein sequence ID" value="QPC63269.1"/>
    <property type="molecule type" value="Genomic_DNA"/>
</dbReference>
<dbReference type="AlphaFoldDB" id="A0A2T4GFQ0"/>
<evidence type="ECO:0000313" key="3">
    <source>
        <dbReference type="Proteomes" id="UP000241587"/>
    </source>
</evidence>
<dbReference type="EMBL" id="PVEM01000022">
    <property type="protein sequence ID" value="PTD02280.1"/>
    <property type="molecule type" value="Genomic_DNA"/>
</dbReference>
<reference evidence="2" key="2">
    <citation type="submission" date="2020-11" db="EMBL/GenBank/DDBJ databases">
        <title>The chromosome-scale genome resource for two endophytic Fusarium species: F. culmorum and F. pseudograminearum.</title>
        <authorList>
            <person name="Yuan Z."/>
        </authorList>
    </citation>
    <scope>NUCLEOTIDE SEQUENCE</scope>
    <source>
        <strain evidence="2">Class2-1B</strain>
    </source>
</reference>
<gene>
    <name evidence="1" type="ORF">FCULG_00011979</name>
    <name evidence="2" type="ORF">HYE67_005500</name>
</gene>
<sequence length="139" mass="16255">MNVQKPAEKTREQSIAEFDARTRKIQQDHPDVDFKSTVIEPTMNLMFDIKETLTEKDRTKHEELISLMLQNTSDPEKAEKYLWEARNYLKPHPEVLKLFDDIYINKRPVSVMISQLHDAINTKPSPLKETQTDTKVSTI</sequence>
<protein>
    <submittedName>
        <fullName evidence="1">Uncharacterized protein</fullName>
    </submittedName>
</protein>
<keyword evidence="3" id="KW-1185">Reference proteome</keyword>
<reference evidence="1 3" key="1">
    <citation type="submission" date="2018-02" db="EMBL/GenBank/DDBJ databases">
        <title>Fusarium culmorum secondary metabolites in fungal-bacterial-plant interactions.</title>
        <authorList>
            <person name="Schmidt R."/>
        </authorList>
    </citation>
    <scope>NUCLEOTIDE SEQUENCE [LARGE SCALE GENOMIC DNA]</scope>
    <source>
        <strain evidence="1 3">PV</strain>
    </source>
</reference>
<dbReference type="Proteomes" id="UP000241587">
    <property type="component" value="Unassembled WGS sequence"/>
</dbReference>
<evidence type="ECO:0000313" key="2">
    <source>
        <dbReference type="EMBL" id="QPC63269.1"/>
    </source>
</evidence>
<dbReference type="Proteomes" id="UP000663297">
    <property type="component" value="Chromosome 3"/>
</dbReference>
<organism evidence="1 3">
    <name type="scientific">Fusarium culmorum</name>
    <dbReference type="NCBI Taxonomy" id="5516"/>
    <lineage>
        <taxon>Eukaryota</taxon>
        <taxon>Fungi</taxon>
        <taxon>Dikarya</taxon>
        <taxon>Ascomycota</taxon>
        <taxon>Pezizomycotina</taxon>
        <taxon>Sordariomycetes</taxon>
        <taxon>Hypocreomycetidae</taxon>
        <taxon>Hypocreales</taxon>
        <taxon>Nectriaceae</taxon>
        <taxon>Fusarium</taxon>
    </lineage>
</organism>